<dbReference type="RefSeq" id="YP_009808496.1">
    <property type="nucleotide sequence ID" value="NC_048041.1"/>
</dbReference>
<keyword evidence="2" id="KW-1185">Reference proteome</keyword>
<evidence type="ECO:0000313" key="2">
    <source>
        <dbReference type="Proteomes" id="UP000263435"/>
    </source>
</evidence>
<dbReference type="KEGG" id="vg:54999399"/>
<sequence>MRHNEEWIELVFVDGEVEVHELAVDAWEQFEQNRSDVAEIWWIKKEGDELEITAEQLELWSTYEEINDEYSGDDMRLDYLPDVGFGI</sequence>
<reference evidence="1 2" key="1">
    <citation type="submission" date="2018-07" db="EMBL/GenBank/DDBJ databases">
        <title>Sequencing of PG07.</title>
        <authorList>
            <person name="Ding T."/>
        </authorList>
    </citation>
    <scope>NUCLEOTIDE SEQUENCE [LARGE SCALE GENOMIC DNA]</scope>
</reference>
<protein>
    <submittedName>
        <fullName evidence="1">Auxin response factor 6-like protein</fullName>
    </submittedName>
</protein>
<dbReference type="Proteomes" id="UP000263435">
    <property type="component" value="Segment"/>
</dbReference>
<accession>A0A385E4E6</accession>
<name>A0A385E4E6_9CAUD</name>
<dbReference type="EMBL" id="MH645904">
    <property type="protein sequence ID" value="AXQ66674.1"/>
    <property type="molecule type" value="Genomic_DNA"/>
</dbReference>
<proteinExistence type="predicted"/>
<organism evidence="1 2">
    <name type="scientific">Vibrio phage vB_VpS_PG07</name>
    <dbReference type="NCBI Taxonomy" id="2301664"/>
    <lineage>
        <taxon>Viruses</taxon>
        <taxon>Duplodnaviria</taxon>
        <taxon>Heunggongvirae</taxon>
        <taxon>Uroviricota</taxon>
        <taxon>Caudoviricetes</taxon>
        <taxon>Demerecviridae</taxon>
        <taxon>Pogseptimavirus</taxon>
        <taxon>Pogseptimavirus PG07</taxon>
    </lineage>
</organism>
<dbReference type="GeneID" id="54999399"/>
<evidence type="ECO:0000313" key="1">
    <source>
        <dbReference type="EMBL" id="AXQ66674.1"/>
    </source>
</evidence>